<evidence type="ECO:0000313" key="2">
    <source>
        <dbReference type="Proteomes" id="UP001107558"/>
    </source>
</evidence>
<name>A0A9J6CRJ9_POLVA</name>
<protein>
    <submittedName>
        <fullName evidence="1">Uncharacterized protein</fullName>
    </submittedName>
</protein>
<reference evidence="1" key="1">
    <citation type="submission" date="2021-03" db="EMBL/GenBank/DDBJ databases">
        <title>Chromosome level genome of the anhydrobiotic midge Polypedilum vanderplanki.</title>
        <authorList>
            <person name="Yoshida Y."/>
            <person name="Kikawada T."/>
            <person name="Gusev O."/>
        </authorList>
    </citation>
    <scope>NUCLEOTIDE SEQUENCE</scope>
    <source>
        <strain evidence="1">NIAS01</strain>
        <tissue evidence="1">Whole body or cell culture</tissue>
    </source>
</reference>
<dbReference type="Proteomes" id="UP001107558">
    <property type="component" value="Chromosome 1"/>
</dbReference>
<organism evidence="1 2">
    <name type="scientific">Polypedilum vanderplanki</name>
    <name type="common">Sleeping chironomid midge</name>
    <dbReference type="NCBI Taxonomy" id="319348"/>
    <lineage>
        <taxon>Eukaryota</taxon>
        <taxon>Metazoa</taxon>
        <taxon>Ecdysozoa</taxon>
        <taxon>Arthropoda</taxon>
        <taxon>Hexapoda</taxon>
        <taxon>Insecta</taxon>
        <taxon>Pterygota</taxon>
        <taxon>Neoptera</taxon>
        <taxon>Endopterygota</taxon>
        <taxon>Diptera</taxon>
        <taxon>Nematocera</taxon>
        <taxon>Chironomoidea</taxon>
        <taxon>Chironomidae</taxon>
        <taxon>Chironominae</taxon>
        <taxon>Polypedilum</taxon>
        <taxon>Polypedilum</taxon>
    </lineage>
</organism>
<evidence type="ECO:0000313" key="1">
    <source>
        <dbReference type="EMBL" id="KAG5684516.1"/>
    </source>
</evidence>
<gene>
    <name evidence="1" type="ORF">PVAND_013745</name>
</gene>
<sequence length="135" mass="15215">MGDIEVNKDNPKEVLDIISNASLSEFLKNEENCEGDDDVDSIFDEITRLASLSDDKFRVSDDNRTIEEILKEAEALINLPLGALMTNNKLAEKITLSQESTPHEIKNNILDQYDYSTTTTLHDVSIILVSLFRLL</sequence>
<dbReference type="EMBL" id="JADBJN010000001">
    <property type="protein sequence ID" value="KAG5684516.1"/>
    <property type="molecule type" value="Genomic_DNA"/>
</dbReference>
<proteinExistence type="predicted"/>
<accession>A0A9J6CRJ9</accession>
<keyword evidence="2" id="KW-1185">Reference proteome</keyword>
<dbReference type="OrthoDB" id="6779992at2759"/>
<comment type="caution">
    <text evidence="1">The sequence shown here is derived from an EMBL/GenBank/DDBJ whole genome shotgun (WGS) entry which is preliminary data.</text>
</comment>
<dbReference type="AlphaFoldDB" id="A0A9J6CRJ9"/>